<proteinExistence type="inferred from homology"/>
<dbReference type="InterPro" id="IPR050281">
    <property type="entry name" value="Flavin_monoamine_oxidase"/>
</dbReference>
<dbReference type="InterPro" id="IPR036188">
    <property type="entry name" value="FAD/NAD-bd_sf"/>
</dbReference>
<keyword evidence="4" id="KW-0274">FAD</keyword>
<organism evidence="6 7">
    <name type="scientific">Rotaria sordida</name>
    <dbReference type="NCBI Taxonomy" id="392033"/>
    <lineage>
        <taxon>Eukaryota</taxon>
        <taxon>Metazoa</taxon>
        <taxon>Spiralia</taxon>
        <taxon>Gnathifera</taxon>
        <taxon>Rotifera</taxon>
        <taxon>Eurotatoria</taxon>
        <taxon>Bdelloidea</taxon>
        <taxon>Philodinida</taxon>
        <taxon>Philodinidae</taxon>
        <taxon>Rotaria</taxon>
    </lineage>
</organism>
<dbReference type="Gene3D" id="3.50.50.60">
    <property type="entry name" value="FAD/NAD(P)-binding domain"/>
    <property type="match status" value="1"/>
</dbReference>
<dbReference type="EMBL" id="CAJOBD010003451">
    <property type="protein sequence ID" value="CAF3949165.1"/>
    <property type="molecule type" value="Genomic_DNA"/>
</dbReference>
<dbReference type="Proteomes" id="UP000663836">
    <property type="component" value="Unassembled WGS sequence"/>
</dbReference>
<dbReference type="Pfam" id="PF01593">
    <property type="entry name" value="Amino_oxidase"/>
    <property type="match status" value="1"/>
</dbReference>
<evidence type="ECO:0000256" key="3">
    <source>
        <dbReference type="PIRSR" id="PIRSR601613-1"/>
    </source>
</evidence>
<dbReference type="SUPFAM" id="SSF51905">
    <property type="entry name" value="FAD/NAD(P)-binding domain"/>
    <property type="match status" value="1"/>
</dbReference>
<evidence type="ECO:0000256" key="4">
    <source>
        <dbReference type="RuleBase" id="RU362067"/>
    </source>
</evidence>
<feature type="binding site" evidence="3">
    <location>
        <begin position="48"/>
        <end position="49"/>
    </location>
    <ligand>
        <name>FAD</name>
        <dbReference type="ChEBI" id="CHEBI:57692"/>
    </ligand>
</feature>
<evidence type="ECO:0000259" key="5">
    <source>
        <dbReference type="Pfam" id="PF01593"/>
    </source>
</evidence>
<protein>
    <recommendedName>
        <fullName evidence="4">Amine oxidase</fullName>
        <ecNumber evidence="4">1.4.3.-</ecNumber>
    </recommendedName>
</protein>
<dbReference type="InterPro" id="IPR001613">
    <property type="entry name" value="Flavin_amine_oxidase"/>
</dbReference>
<comment type="cofactor">
    <cofactor evidence="1 4">
        <name>FAD</name>
        <dbReference type="ChEBI" id="CHEBI:57692"/>
    </cofactor>
</comment>
<gene>
    <name evidence="6" type="ORF">JBS370_LOCUS23433</name>
</gene>
<dbReference type="GO" id="GO:0008131">
    <property type="term" value="F:primary methylamine oxidase activity"/>
    <property type="evidence" value="ECO:0007669"/>
    <property type="project" value="UniProtKB-ARBA"/>
</dbReference>
<dbReference type="SUPFAM" id="SSF54373">
    <property type="entry name" value="FAD-linked reductases, C-terminal domain"/>
    <property type="match status" value="1"/>
</dbReference>
<reference evidence="6" key="1">
    <citation type="submission" date="2021-02" db="EMBL/GenBank/DDBJ databases">
        <authorList>
            <person name="Nowell W R."/>
        </authorList>
    </citation>
    <scope>NUCLEOTIDE SEQUENCE</scope>
</reference>
<evidence type="ECO:0000256" key="1">
    <source>
        <dbReference type="ARBA" id="ARBA00001974"/>
    </source>
</evidence>
<feature type="domain" description="Amine oxidase" evidence="5">
    <location>
        <begin position="27"/>
        <end position="453"/>
    </location>
</feature>
<dbReference type="PANTHER" id="PTHR10742:SF313">
    <property type="entry name" value="AMINE OXIDASE"/>
    <property type="match status" value="1"/>
</dbReference>
<evidence type="ECO:0000313" key="7">
    <source>
        <dbReference type="Proteomes" id="UP000663836"/>
    </source>
</evidence>
<dbReference type="AlphaFoldDB" id="A0A819KLP5"/>
<dbReference type="PRINTS" id="PR00757">
    <property type="entry name" value="AMINEOXDASEF"/>
</dbReference>
<dbReference type="EC" id="1.4.3.-" evidence="4"/>
<dbReference type="InterPro" id="IPR002937">
    <property type="entry name" value="Amino_oxidase"/>
</dbReference>
<comment type="similarity">
    <text evidence="4">Belongs to the flavin monoamine oxidase family.</text>
</comment>
<dbReference type="Gene3D" id="3.90.660.10">
    <property type="match status" value="1"/>
</dbReference>
<keyword evidence="2 4" id="KW-0560">Oxidoreductase</keyword>
<sequence length="480" mass="54522">MLMLMLLVSQHDAKTIKTKVVVLGGGVAGVIAARTLYENGVNDFVLVEAESDLGGRMKHTKFAGYTVELGANWIQGTMNTATHKENPIWTLTKKYNLLNVASNLDDLSTYDQNGYTDYRDIQKRYDDIFTKVLADAGTRLKRTLVDLSFDEGQCLAGWKAQTPQEKVAELFTFDFEYADTPAASSMIEAAVNYNETYIQWNEDDLFCIDQQGFNILVRNEAKTFSTNENIMYNSIVKKVSYCDKSVVILLKDNTVITAEYAICTFSLGVLQNQDVEFVPPFPAWKQEAISSFKMANFTKILLKFPYKFWNNTQFTLYADSCTRGYYPIWQSLSEIGFFPNSNITVVTIVGDQSYIVEAKSNNQTLNEIMSVLRSMYGRNVPQPDEFYYYRWTKDPFYRGSYSNWPAGVSQYQHKNLQASIQRLYFAGEAYSYEYYGFLQGAYATGQNTAEQVIRCIQGKCSLASAENHQEYSCSGPNCNS</sequence>
<dbReference type="GO" id="GO:0006598">
    <property type="term" value="P:polyamine catabolic process"/>
    <property type="evidence" value="ECO:0007669"/>
    <property type="project" value="TreeGrafter"/>
</dbReference>
<evidence type="ECO:0000256" key="2">
    <source>
        <dbReference type="ARBA" id="ARBA00023002"/>
    </source>
</evidence>
<comment type="caution">
    <text evidence="6">The sequence shown here is derived from an EMBL/GenBank/DDBJ whole genome shotgun (WGS) entry which is preliminary data.</text>
</comment>
<keyword evidence="4" id="KW-0285">Flavoprotein</keyword>
<dbReference type="PANTHER" id="PTHR10742">
    <property type="entry name" value="FLAVIN MONOAMINE OXIDASE"/>
    <property type="match status" value="1"/>
</dbReference>
<accession>A0A819KLP5</accession>
<evidence type="ECO:0000313" key="6">
    <source>
        <dbReference type="EMBL" id="CAF3949165.1"/>
    </source>
</evidence>
<name>A0A819KLP5_9BILA</name>
<feature type="binding site" evidence="3">
    <location>
        <position position="236"/>
    </location>
    <ligand>
        <name>FAD</name>
        <dbReference type="ChEBI" id="CHEBI:57692"/>
    </ligand>
</feature>